<evidence type="ECO:0000256" key="2">
    <source>
        <dbReference type="ARBA" id="ARBA00022617"/>
    </source>
</evidence>
<dbReference type="PROSITE" id="PS51007">
    <property type="entry name" value="CYTC"/>
    <property type="match status" value="2"/>
</dbReference>
<evidence type="ECO:0000313" key="10">
    <source>
        <dbReference type="Proteomes" id="UP000005092"/>
    </source>
</evidence>
<dbReference type="Gene3D" id="1.10.760.10">
    <property type="entry name" value="Cytochrome c-like domain"/>
    <property type="match status" value="2"/>
</dbReference>
<reference evidence="9 10" key="1">
    <citation type="submission" date="2012-02" db="EMBL/GenBank/DDBJ databases">
        <title>Improved High-Quality Draft Sequence of Rhizobium leguminosarum bv. trifolii WSM597.</title>
        <authorList>
            <consortium name="US DOE Joint Genome Institute"/>
            <person name="Lucas S."/>
            <person name="Han J."/>
            <person name="Lapidus A."/>
            <person name="Cheng J.-F."/>
            <person name="Goodwin L."/>
            <person name="Pitluck S."/>
            <person name="Peters L."/>
            <person name="Ovchinnikova G."/>
            <person name="Held B."/>
            <person name="Detter J.C."/>
            <person name="Han C."/>
            <person name="Tapia R."/>
            <person name="Land M."/>
            <person name="Hauser L."/>
            <person name="Kyrpides N."/>
            <person name="Ivanova N."/>
            <person name="Pagani I."/>
            <person name="Brau L."/>
            <person name="Yates R."/>
            <person name="O'Hara G."/>
            <person name="Rui T."/>
            <person name="Howieson J."/>
            <person name="Reeve W."/>
            <person name="Woyke T."/>
        </authorList>
    </citation>
    <scope>NUCLEOTIDE SEQUENCE [LARGE SCALE GENOMIC DNA]</scope>
    <source>
        <strain evidence="9 10">WSM597</strain>
    </source>
</reference>
<dbReference type="GO" id="GO:0004130">
    <property type="term" value="F:cytochrome-c peroxidase activity"/>
    <property type="evidence" value="ECO:0007669"/>
    <property type="project" value="TreeGrafter"/>
</dbReference>
<comment type="subcellular location">
    <subcellularLocation>
        <location evidence="1">Cell envelope</location>
    </subcellularLocation>
</comment>
<dbReference type="PANTHER" id="PTHR30600:SF10">
    <property type="entry name" value="BLL6722 PROTEIN"/>
    <property type="match status" value="1"/>
</dbReference>
<sequence>MTTKTVWPMRPGLAIGLGAAALCLAILPLRQSSAAAVLGVHPGPMSRAEAFARAETLTALGRKIFSDPSLSASGLQACASCHDPAHAFGPASAKPVEMGGREMNEPGLRTVPTLRYLQSVPAFTEHFYDSEDEGDESVDNGPTGGLTWDGRVDHGADQAKIPLLSPFEMGNKEAAEVAAKLRKAPYADAIKAAFGESVFDNPQDTFDAATEALATFEQSGPDFYPYSSRYDAFLAGKATLSAQELHGRQLFEDPAKGNCSSCHLSEPANDGEPPQFSDFGFLGLAAPRNMAISANSDPNYHDLGLCGPQRTDLAGYSEYCGLFRTPTLRNVALKKSFFHNGYFHTLRDVVSFYATRDSDLGRWYPKKADGTIHKYDDLPQAYWDNLNQDPPFGRKPGDAPALTDPEIDDIVAFPGDADRCRPAAKNQRALTGRRTALAGV</sequence>
<evidence type="ECO:0000256" key="5">
    <source>
        <dbReference type="ARBA" id="ARBA00023002"/>
    </source>
</evidence>
<dbReference type="EMBL" id="JH719382">
    <property type="protein sequence ID" value="EJB01283.1"/>
    <property type="molecule type" value="Genomic_DNA"/>
</dbReference>
<accession>J0GUV9</accession>
<name>J0GUV9_RHILT</name>
<dbReference type="OrthoDB" id="9805202at2"/>
<protein>
    <submittedName>
        <fullName evidence="9">Cytochrome c peroxidase</fullName>
    </submittedName>
</protein>
<dbReference type="GO" id="GO:0009055">
    <property type="term" value="F:electron transfer activity"/>
    <property type="evidence" value="ECO:0007669"/>
    <property type="project" value="InterPro"/>
</dbReference>
<evidence type="ECO:0000259" key="8">
    <source>
        <dbReference type="PROSITE" id="PS51007"/>
    </source>
</evidence>
<dbReference type="Pfam" id="PF03150">
    <property type="entry name" value="CCP_MauG"/>
    <property type="match status" value="1"/>
</dbReference>
<dbReference type="InterPro" id="IPR004852">
    <property type="entry name" value="Di-haem_cyt_c_peroxidsae"/>
</dbReference>
<organism evidence="9 10">
    <name type="scientific">Rhizobium leguminosarum bv. trifolii WSM597</name>
    <dbReference type="NCBI Taxonomy" id="754764"/>
    <lineage>
        <taxon>Bacteria</taxon>
        <taxon>Pseudomonadati</taxon>
        <taxon>Pseudomonadota</taxon>
        <taxon>Alphaproteobacteria</taxon>
        <taxon>Hyphomicrobiales</taxon>
        <taxon>Rhizobiaceae</taxon>
        <taxon>Rhizobium/Agrobacterium group</taxon>
        <taxon>Rhizobium</taxon>
    </lineage>
</organism>
<dbReference type="InterPro" id="IPR051395">
    <property type="entry name" value="Cytochrome_c_Peroxidase/MauG"/>
</dbReference>
<keyword evidence="2 7" id="KW-0349">Heme</keyword>
<dbReference type="HOGENOM" id="CLU_034652_0_0_5"/>
<dbReference type="GO" id="GO:0046872">
    <property type="term" value="F:metal ion binding"/>
    <property type="evidence" value="ECO:0007669"/>
    <property type="project" value="UniProtKB-KW"/>
</dbReference>
<dbReference type="GO" id="GO:0030313">
    <property type="term" value="C:cell envelope"/>
    <property type="evidence" value="ECO:0007669"/>
    <property type="project" value="UniProtKB-SubCell"/>
</dbReference>
<dbReference type="InterPro" id="IPR036909">
    <property type="entry name" value="Cyt_c-like_dom_sf"/>
</dbReference>
<proteinExistence type="predicted"/>
<gene>
    <name evidence="9" type="ORF">Rleg9DRAFT_0011</name>
</gene>
<dbReference type="GO" id="GO:0020037">
    <property type="term" value="F:heme binding"/>
    <property type="evidence" value="ECO:0007669"/>
    <property type="project" value="InterPro"/>
</dbReference>
<dbReference type="PANTHER" id="PTHR30600">
    <property type="entry name" value="CYTOCHROME C PEROXIDASE-RELATED"/>
    <property type="match status" value="1"/>
</dbReference>
<evidence type="ECO:0000256" key="7">
    <source>
        <dbReference type="PROSITE-ProRule" id="PRU00433"/>
    </source>
</evidence>
<keyword evidence="6 7" id="KW-0408">Iron</keyword>
<dbReference type="SUPFAM" id="SSF46626">
    <property type="entry name" value="Cytochrome c"/>
    <property type="match status" value="2"/>
</dbReference>
<evidence type="ECO:0000256" key="3">
    <source>
        <dbReference type="ARBA" id="ARBA00022723"/>
    </source>
</evidence>
<evidence type="ECO:0000256" key="1">
    <source>
        <dbReference type="ARBA" id="ARBA00004196"/>
    </source>
</evidence>
<keyword evidence="3 7" id="KW-0479">Metal-binding</keyword>
<dbReference type="AlphaFoldDB" id="J0GUV9"/>
<keyword evidence="5" id="KW-0560">Oxidoreductase</keyword>
<dbReference type="Proteomes" id="UP000005092">
    <property type="component" value="Unassembled WGS sequence"/>
</dbReference>
<dbReference type="InterPro" id="IPR009056">
    <property type="entry name" value="Cyt_c-like_dom"/>
</dbReference>
<keyword evidence="4" id="KW-0732">Signal</keyword>
<keyword evidence="9" id="KW-0575">Peroxidase</keyword>
<feature type="domain" description="Cytochrome c" evidence="8">
    <location>
        <begin position="242"/>
        <end position="418"/>
    </location>
</feature>
<evidence type="ECO:0000256" key="6">
    <source>
        <dbReference type="ARBA" id="ARBA00023004"/>
    </source>
</evidence>
<feature type="domain" description="Cytochrome c" evidence="8">
    <location>
        <begin position="56"/>
        <end position="185"/>
    </location>
</feature>
<evidence type="ECO:0000313" key="9">
    <source>
        <dbReference type="EMBL" id="EJB01283.1"/>
    </source>
</evidence>
<evidence type="ECO:0000256" key="4">
    <source>
        <dbReference type="ARBA" id="ARBA00022729"/>
    </source>
</evidence>